<dbReference type="EMBL" id="BSST01000001">
    <property type="protein sequence ID" value="GLX79779.1"/>
    <property type="molecule type" value="Genomic_DNA"/>
</dbReference>
<name>A0ABQ6GX65_9GAMM</name>
<sequence length="85" mass="9416">MRKSLLSAALLLTISFSSYGQDEKEAPEKPSAELVQSLIESCKSYAHEDEVASKELEKYILACVNDELALDGYQLLDKLPQSANH</sequence>
<keyword evidence="1" id="KW-0732">Signal</keyword>
<organism evidence="2 3">
    <name type="scientific">Thalassotalea insulae</name>
    <dbReference type="NCBI Taxonomy" id="2056778"/>
    <lineage>
        <taxon>Bacteria</taxon>
        <taxon>Pseudomonadati</taxon>
        <taxon>Pseudomonadota</taxon>
        <taxon>Gammaproteobacteria</taxon>
        <taxon>Alteromonadales</taxon>
        <taxon>Colwelliaceae</taxon>
        <taxon>Thalassotalea</taxon>
    </lineage>
</organism>
<proteinExistence type="predicted"/>
<gene>
    <name evidence="2" type="ORF">tinsulaeT_31190</name>
</gene>
<feature type="chain" id="PRO_5046738649" evidence="1">
    <location>
        <begin position="21"/>
        <end position="85"/>
    </location>
</feature>
<evidence type="ECO:0000313" key="3">
    <source>
        <dbReference type="Proteomes" id="UP001157186"/>
    </source>
</evidence>
<keyword evidence="3" id="KW-1185">Reference proteome</keyword>
<evidence type="ECO:0000313" key="2">
    <source>
        <dbReference type="EMBL" id="GLX79779.1"/>
    </source>
</evidence>
<feature type="signal peptide" evidence="1">
    <location>
        <begin position="1"/>
        <end position="20"/>
    </location>
</feature>
<reference evidence="2 3" key="1">
    <citation type="submission" date="2023-03" db="EMBL/GenBank/DDBJ databases">
        <title>Draft genome sequence of Thalassotalea insulae KCTC 62186T.</title>
        <authorList>
            <person name="Sawabe T."/>
        </authorList>
    </citation>
    <scope>NUCLEOTIDE SEQUENCE [LARGE SCALE GENOMIC DNA]</scope>
    <source>
        <strain evidence="2 3">KCTC 62186</strain>
    </source>
</reference>
<accession>A0ABQ6GX65</accession>
<protein>
    <submittedName>
        <fullName evidence="2">Uncharacterized protein</fullName>
    </submittedName>
</protein>
<evidence type="ECO:0000256" key="1">
    <source>
        <dbReference type="SAM" id="SignalP"/>
    </source>
</evidence>
<dbReference type="RefSeq" id="WP_284245710.1">
    <property type="nucleotide sequence ID" value="NZ_BSST01000001.1"/>
</dbReference>
<comment type="caution">
    <text evidence="2">The sequence shown here is derived from an EMBL/GenBank/DDBJ whole genome shotgun (WGS) entry which is preliminary data.</text>
</comment>
<dbReference type="Proteomes" id="UP001157186">
    <property type="component" value="Unassembled WGS sequence"/>
</dbReference>